<comment type="caution">
    <text evidence="1">The sequence shown here is derived from an EMBL/GenBank/DDBJ whole genome shotgun (WGS) entry which is preliminary data.</text>
</comment>
<dbReference type="GO" id="GO:0016301">
    <property type="term" value="F:kinase activity"/>
    <property type="evidence" value="ECO:0007669"/>
    <property type="project" value="UniProtKB-KW"/>
</dbReference>
<reference evidence="1" key="2">
    <citation type="submission" date="2023-06" db="EMBL/GenBank/DDBJ databases">
        <authorList>
            <consortium name="Lawrence Berkeley National Laboratory"/>
            <person name="Mondo S.J."/>
            <person name="Hensen N."/>
            <person name="Bonometti L."/>
            <person name="Westerberg I."/>
            <person name="Brannstrom I.O."/>
            <person name="Guillou S."/>
            <person name="Cros-Aarteil S."/>
            <person name="Calhoun S."/>
            <person name="Haridas S."/>
            <person name="Kuo A."/>
            <person name="Pangilinan J."/>
            <person name="Riley R."/>
            <person name="Labutti K."/>
            <person name="Andreopoulos B."/>
            <person name="Lipzen A."/>
            <person name="Chen C."/>
            <person name="Yanf M."/>
            <person name="Daum C."/>
            <person name="Ng V."/>
            <person name="Clum A."/>
            <person name="Steindorff A."/>
            <person name="Ohm R."/>
            <person name="Martin F."/>
            <person name="Silar P."/>
            <person name="Natvig D."/>
            <person name="Lalanne C."/>
            <person name="Gautier V."/>
            <person name="Ament-Velasquez S.L."/>
            <person name="Kruys A."/>
            <person name="Hutchinson M.I."/>
            <person name="Powell A.J."/>
            <person name="Barry K."/>
            <person name="Miller A.N."/>
            <person name="Grigoriev I.V."/>
            <person name="Debuchy R."/>
            <person name="Gladieux P."/>
            <person name="Thoren M.H."/>
            <person name="Johannesson H."/>
        </authorList>
    </citation>
    <scope>NUCLEOTIDE SEQUENCE</scope>
    <source>
        <strain evidence="1">PSN324</strain>
    </source>
</reference>
<accession>A0AAV9HKB1</accession>
<evidence type="ECO:0000313" key="2">
    <source>
        <dbReference type="Proteomes" id="UP001321749"/>
    </source>
</evidence>
<dbReference type="CDD" id="cd02024">
    <property type="entry name" value="NRK1"/>
    <property type="match status" value="1"/>
</dbReference>
<protein>
    <submittedName>
        <fullName evidence="1">Nicotinamide riboside kinase 1</fullName>
    </submittedName>
</protein>
<reference evidence="1" key="1">
    <citation type="journal article" date="2023" name="Mol. Phylogenet. Evol.">
        <title>Genome-scale phylogeny and comparative genomics of the fungal order Sordariales.</title>
        <authorList>
            <person name="Hensen N."/>
            <person name="Bonometti L."/>
            <person name="Westerberg I."/>
            <person name="Brannstrom I.O."/>
            <person name="Guillou S."/>
            <person name="Cros-Aarteil S."/>
            <person name="Calhoun S."/>
            <person name="Haridas S."/>
            <person name="Kuo A."/>
            <person name="Mondo S."/>
            <person name="Pangilinan J."/>
            <person name="Riley R."/>
            <person name="LaButti K."/>
            <person name="Andreopoulos B."/>
            <person name="Lipzen A."/>
            <person name="Chen C."/>
            <person name="Yan M."/>
            <person name="Daum C."/>
            <person name="Ng V."/>
            <person name="Clum A."/>
            <person name="Steindorff A."/>
            <person name="Ohm R.A."/>
            <person name="Martin F."/>
            <person name="Silar P."/>
            <person name="Natvig D.O."/>
            <person name="Lalanne C."/>
            <person name="Gautier V."/>
            <person name="Ament-Velasquez S.L."/>
            <person name="Kruys A."/>
            <person name="Hutchinson M.I."/>
            <person name="Powell A.J."/>
            <person name="Barry K."/>
            <person name="Miller A.N."/>
            <person name="Grigoriev I.V."/>
            <person name="Debuchy R."/>
            <person name="Gladieux P."/>
            <person name="Hiltunen Thoren M."/>
            <person name="Johannesson H."/>
        </authorList>
    </citation>
    <scope>NUCLEOTIDE SEQUENCE</scope>
    <source>
        <strain evidence="1">PSN324</strain>
    </source>
</reference>
<dbReference type="AlphaFoldDB" id="A0AAV9HKB1"/>
<dbReference type="PANTHER" id="PTHR10285">
    <property type="entry name" value="URIDINE KINASE"/>
    <property type="match status" value="1"/>
</dbReference>
<gene>
    <name evidence="1" type="ORF">QBC42DRAFT_270718</name>
</gene>
<sequence>MAPQKAIIISISGCSSSGKTTLAGLLRDIFPNTFILHEDDFYRAESELPTKSGLLDWDCPEALDLPELERALLHIRSTGTFPDFIDSKEDLNSVGPLPSTITPSLLSQIKSSLPFTSPQEQQQEEEQPGKTIPICILDGFLLYTRSHPAFASILRLIDVKLFLLADRATAVARRQNRDGYVTLEGFWTDPPGYVEKIVWPNYVEHHKWLFEGEDVEAGKLDEKVCAREGISFPPLDSSAADTSGEGMQRQKDFGKVLEWAVGEVLKGLEAKRGESVGGN</sequence>
<dbReference type="Proteomes" id="UP001321749">
    <property type="component" value="Unassembled WGS sequence"/>
</dbReference>
<proteinExistence type="predicted"/>
<keyword evidence="1" id="KW-0418">Kinase</keyword>
<dbReference type="InterPro" id="IPR027417">
    <property type="entry name" value="P-loop_NTPase"/>
</dbReference>
<keyword evidence="2" id="KW-1185">Reference proteome</keyword>
<evidence type="ECO:0000313" key="1">
    <source>
        <dbReference type="EMBL" id="KAK4461170.1"/>
    </source>
</evidence>
<dbReference type="Gene3D" id="3.40.50.300">
    <property type="entry name" value="P-loop containing nucleotide triphosphate hydrolases"/>
    <property type="match status" value="1"/>
</dbReference>
<dbReference type="EMBL" id="MU864996">
    <property type="protein sequence ID" value="KAK4461170.1"/>
    <property type="molecule type" value="Genomic_DNA"/>
</dbReference>
<name>A0AAV9HKB1_9PEZI</name>
<organism evidence="1 2">
    <name type="scientific">Cladorrhinum samala</name>
    <dbReference type="NCBI Taxonomy" id="585594"/>
    <lineage>
        <taxon>Eukaryota</taxon>
        <taxon>Fungi</taxon>
        <taxon>Dikarya</taxon>
        <taxon>Ascomycota</taxon>
        <taxon>Pezizomycotina</taxon>
        <taxon>Sordariomycetes</taxon>
        <taxon>Sordariomycetidae</taxon>
        <taxon>Sordariales</taxon>
        <taxon>Podosporaceae</taxon>
        <taxon>Cladorrhinum</taxon>
    </lineage>
</organism>
<keyword evidence="1" id="KW-0808">Transferase</keyword>
<dbReference type="SUPFAM" id="SSF52540">
    <property type="entry name" value="P-loop containing nucleoside triphosphate hydrolases"/>
    <property type="match status" value="1"/>
</dbReference>